<proteinExistence type="inferred from homology"/>
<dbReference type="GO" id="GO:0005886">
    <property type="term" value="C:plasma membrane"/>
    <property type="evidence" value="ECO:0007669"/>
    <property type="project" value="UniProtKB-SubCell"/>
</dbReference>
<dbReference type="Proteomes" id="UP000516160">
    <property type="component" value="Chromosome"/>
</dbReference>
<evidence type="ECO:0000256" key="5">
    <source>
        <dbReference type="ARBA" id="ARBA00022989"/>
    </source>
</evidence>
<dbReference type="EMBL" id="CP058559">
    <property type="protein sequence ID" value="QNO16076.1"/>
    <property type="molecule type" value="Genomic_DNA"/>
</dbReference>
<feature type="domain" description="EamA" evidence="8">
    <location>
        <begin position="153"/>
        <end position="287"/>
    </location>
</feature>
<gene>
    <name evidence="9" type="ORF">HYG86_15520</name>
</gene>
<dbReference type="InterPro" id="IPR037185">
    <property type="entry name" value="EmrE-like"/>
</dbReference>
<feature type="transmembrane region" description="Helical" evidence="7">
    <location>
        <begin position="95"/>
        <end position="116"/>
    </location>
</feature>
<sequence length="300" mass="31922">MSDNKLATLAVLATVFFWGGSGSITKIALRELSPSILVTSRTLIAGLLLVIISKKIYGHVVLTKKDHKLLALCGFVGYSVYFLLESYGFSLITAANGTLILAAIPLFTVAIEVLWLKESISFNKGLGVLISMVGVGLVIGKSVSISGNSHEMLGTLFMLGAALSWAIYTIVAKGLNPEQPSVLLTAYQMLYGVIFMIPALLFEGVGSISISPITIGSVLYLALFCSALACFLFLIAIKGLGPSSTNVYLNLMPFVGIIVAYFVLGESLYPMQYIGGIVIVAGVFLVNYKGTQKAQVVIES</sequence>
<comment type="subcellular location">
    <subcellularLocation>
        <location evidence="1">Cell membrane</location>
        <topology evidence="1">Multi-pass membrane protein</topology>
    </subcellularLocation>
</comment>
<feature type="transmembrane region" description="Helical" evidence="7">
    <location>
        <begin position="38"/>
        <end position="57"/>
    </location>
</feature>
<name>A0A7G9WBL4_ALKCA</name>
<evidence type="ECO:0000256" key="4">
    <source>
        <dbReference type="ARBA" id="ARBA00022692"/>
    </source>
</evidence>
<evidence type="ECO:0000313" key="10">
    <source>
        <dbReference type="Proteomes" id="UP000516160"/>
    </source>
</evidence>
<feature type="transmembrane region" description="Helical" evidence="7">
    <location>
        <begin position="247"/>
        <end position="264"/>
    </location>
</feature>
<keyword evidence="4 7" id="KW-0812">Transmembrane</keyword>
<dbReference type="Pfam" id="PF00892">
    <property type="entry name" value="EamA"/>
    <property type="match status" value="2"/>
</dbReference>
<accession>A0A7G9WBL4</accession>
<evidence type="ECO:0000256" key="1">
    <source>
        <dbReference type="ARBA" id="ARBA00004651"/>
    </source>
</evidence>
<dbReference type="InterPro" id="IPR050638">
    <property type="entry name" value="AA-Vitamin_Transporters"/>
</dbReference>
<evidence type="ECO:0000256" key="3">
    <source>
        <dbReference type="ARBA" id="ARBA00022475"/>
    </source>
</evidence>
<feature type="transmembrane region" description="Helical" evidence="7">
    <location>
        <begin position="69"/>
        <end position="89"/>
    </location>
</feature>
<dbReference type="InterPro" id="IPR000620">
    <property type="entry name" value="EamA_dom"/>
</dbReference>
<dbReference type="AlphaFoldDB" id="A0A7G9WBL4"/>
<evidence type="ECO:0000256" key="6">
    <source>
        <dbReference type="ARBA" id="ARBA00023136"/>
    </source>
</evidence>
<dbReference type="PANTHER" id="PTHR32322:SF18">
    <property type="entry name" value="S-ADENOSYLMETHIONINE_S-ADENOSYLHOMOCYSTEINE TRANSPORTER"/>
    <property type="match status" value="1"/>
</dbReference>
<comment type="similarity">
    <text evidence="2">Belongs to the EamA transporter family.</text>
</comment>
<evidence type="ECO:0000256" key="2">
    <source>
        <dbReference type="ARBA" id="ARBA00007362"/>
    </source>
</evidence>
<dbReference type="KEGG" id="acae:HYG86_15520"/>
<dbReference type="PANTHER" id="PTHR32322">
    <property type="entry name" value="INNER MEMBRANE TRANSPORTER"/>
    <property type="match status" value="1"/>
</dbReference>
<feature type="transmembrane region" description="Helical" evidence="7">
    <location>
        <begin position="152"/>
        <end position="171"/>
    </location>
</feature>
<feature type="transmembrane region" description="Helical" evidence="7">
    <location>
        <begin position="128"/>
        <end position="146"/>
    </location>
</feature>
<dbReference type="RefSeq" id="WP_213166472.1">
    <property type="nucleotide sequence ID" value="NZ_CP058559.1"/>
</dbReference>
<keyword evidence="10" id="KW-1185">Reference proteome</keyword>
<feature type="transmembrane region" description="Helical" evidence="7">
    <location>
        <begin position="270"/>
        <end position="288"/>
    </location>
</feature>
<feature type="transmembrane region" description="Helical" evidence="7">
    <location>
        <begin position="213"/>
        <end position="235"/>
    </location>
</feature>
<dbReference type="SUPFAM" id="SSF103481">
    <property type="entry name" value="Multidrug resistance efflux transporter EmrE"/>
    <property type="match status" value="2"/>
</dbReference>
<organism evidence="9 10">
    <name type="scientific">Alkalicella caledoniensis</name>
    <dbReference type="NCBI Taxonomy" id="2731377"/>
    <lineage>
        <taxon>Bacteria</taxon>
        <taxon>Bacillati</taxon>
        <taxon>Bacillota</taxon>
        <taxon>Clostridia</taxon>
        <taxon>Eubacteriales</taxon>
        <taxon>Proteinivoracaceae</taxon>
        <taxon>Alkalicella</taxon>
    </lineage>
</organism>
<keyword evidence="3" id="KW-1003">Cell membrane</keyword>
<keyword evidence="5 7" id="KW-1133">Transmembrane helix</keyword>
<keyword evidence="6 7" id="KW-0472">Membrane</keyword>
<protein>
    <submittedName>
        <fullName evidence="9">DMT family transporter</fullName>
    </submittedName>
</protein>
<feature type="domain" description="EamA" evidence="8">
    <location>
        <begin position="7"/>
        <end position="139"/>
    </location>
</feature>
<evidence type="ECO:0000259" key="8">
    <source>
        <dbReference type="Pfam" id="PF00892"/>
    </source>
</evidence>
<reference evidence="9 10" key="1">
    <citation type="submission" date="2020-07" db="EMBL/GenBank/DDBJ databases">
        <title>Alkalicella. sp. LB2 genome.</title>
        <authorList>
            <person name="Postec A."/>
            <person name="Quemeneur M."/>
        </authorList>
    </citation>
    <scope>NUCLEOTIDE SEQUENCE [LARGE SCALE GENOMIC DNA]</scope>
    <source>
        <strain evidence="9 10">LB2</strain>
    </source>
</reference>
<feature type="transmembrane region" description="Helical" evidence="7">
    <location>
        <begin position="183"/>
        <end position="201"/>
    </location>
</feature>
<evidence type="ECO:0000256" key="7">
    <source>
        <dbReference type="SAM" id="Phobius"/>
    </source>
</evidence>
<evidence type="ECO:0000313" key="9">
    <source>
        <dbReference type="EMBL" id="QNO16076.1"/>
    </source>
</evidence>